<dbReference type="RefSeq" id="WP_236115150.1">
    <property type="nucleotide sequence ID" value="NZ_JAKGTI010000003.1"/>
</dbReference>
<proteinExistence type="predicted"/>
<dbReference type="Proteomes" id="UP001201217">
    <property type="component" value="Unassembled WGS sequence"/>
</dbReference>
<reference evidence="1 2" key="1">
    <citation type="submission" date="2022-01" db="EMBL/GenBank/DDBJ databases">
        <title>Maritalea mediterranea sp. nov., isolated from marine plastic residues from the Malva-rosa beach (Valencia, Spain).</title>
        <authorList>
            <person name="Vidal-Verdu A."/>
            <person name="Molina-Menor E."/>
            <person name="Pascual J."/>
            <person name="Pereto J."/>
            <person name="Porcar M."/>
        </authorList>
    </citation>
    <scope>NUCLEOTIDE SEQUENCE [LARGE SCALE GENOMIC DNA]</scope>
    <source>
        <strain evidence="1 2">P4.10X</strain>
    </source>
</reference>
<gene>
    <name evidence="1" type="ORF">L1I42_13210</name>
</gene>
<evidence type="ECO:0000313" key="2">
    <source>
        <dbReference type="Proteomes" id="UP001201217"/>
    </source>
</evidence>
<dbReference type="InterPro" id="IPR010323">
    <property type="entry name" value="DUF924"/>
</dbReference>
<dbReference type="Pfam" id="PF06041">
    <property type="entry name" value="DUF924"/>
    <property type="match status" value="1"/>
</dbReference>
<dbReference type="EMBL" id="JAKGTI010000003">
    <property type="protein sequence ID" value="MCF4099454.1"/>
    <property type="molecule type" value="Genomic_DNA"/>
</dbReference>
<organism evidence="1 2">
    <name type="scientific">Maritalea mediterranea</name>
    <dbReference type="NCBI Taxonomy" id="2909667"/>
    <lineage>
        <taxon>Bacteria</taxon>
        <taxon>Pseudomonadati</taxon>
        <taxon>Pseudomonadota</taxon>
        <taxon>Alphaproteobacteria</taxon>
        <taxon>Hyphomicrobiales</taxon>
        <taxon>Devosiaceae</taxon>
        <taxon>Maritalea</taxon>
    </lineage>
</organism>
<accession>A0ABS9E988</accession>
<dbReference type="SUPFAM" id="SSF48452">
    <property type="entry name" value="TPR-like"/>
    <property type="match status" value="1"/>
</dbReference>
<dbReference type="Gene3D" id="1.25.40.10">
    <property type="entry name" value="Tetratricopeptide repeat domain"/>
    <property type="match status" value="1"/>
</dbReference>
<dbReference type="InterPro" id="IPR011990">
    <property type="entry name" value="TPR-like_helical_dom_sf"/>
</dbReference>
<keyword evidence="2" id="KW-1185">Reference proteome</keyword>
<dbReference type="Gene3D" id="1.20.58.320">
    <property type="entry name" value="TPR-like"/>
    <property type="match status" value="1"/>
</dbReference>
<comment type="caution">
    <text evidence="1">The sequence shown here is derived from an EMBL/GenBank/DDBJ whole genome shotgun (WGS) entry which is preliminary data.</text>
</comment>
<evidence type="ECO:0000313" key="1">
    <source>
        <dbReference type="EMBL" id="MCF4099454.1"/>
    </source>
</evidence>
<name>A0ABS9E988_9HYPH</name>
<protein>
    <submittedName>
        <fullName evidence="1">DUF924 domain-containing protein</fullName>
    </submittedName>
</protein>
<sequence length="183" mass="21447">MTVTAKDIIDFWFVEHGEKDWFMGGEEFDAKIIDRFKDTHTAAARGDLFDWRNDAEGRLAEIIILDQFSRQIYRKDKRAFASDMQALTLAQEMVARGDDQTLDNRMRVFAYMPYMHAESLKVHDEALKLFKSLGNEDSLNYEIKHRDIIEQFGRYPYRNQVLGRKNTPAEEEFLAGEFDSFGQ</sequence>